<keyword evidence="1" id="KW-0560">Oxidoreductase</keyword>
<gene>
    <name evidence="3" type="ORF">P73_3111</name>
</gene>
<protein>
    <submittedName>
        <fullName evidence="3">Aldo-keto reductase</fullName>
    </submittedName>
</protein>
<dbReference type="Gene3D" id="3.20.20.100">
    <property type="entry name" value="NADP-dependent oxidoreductase domain"/>
    <property type="match status" value="1"/>
</dbReference>
<dbReference type="CDD" id="cd19078">
    <property type="entry name" value="AKR_AKR13C1_2"/>
    <property type="match status" value="1"/>
</dbReference>
<proteinExistence type="predicted"/>
<dbReference type="STRING" id="1208324.P73_3111"/>
<dbReference type="Pfam" id="PF00248">
    <property type="entry name" value="Aldo_ket_red"/>
    <property type="match status" value="1"/>
</dbReference>
<dbReference type="HOGENOM" id="CLU_023205_2_1_5"/>
<reference evidence="3 4" key="1">
    <citation type="journal article" date="2014" name="Int. J. Syst. Evol. Microbiol.">
        <title>Celeribacter indicus sp. nov., a polycyclic aromatic hydrocarbon-degrading bacterium from deep-sea sediment and reclassification of Huaishuia halophila as Celeribacter halophilus comb. nov.</title>
        <authorList>
            <person name="Lai Q."/>
            <person name="Cao J."/>
            <person name="Yuan J."/>
            <person name="Li F."/>
            <person name="Shao Z."/>
        </authorList>
    </citation>
    <scope>NUCLEOTIDE SEQUENCE [LARGE SCALE GENOMIC DNA]</scope>
    <source>
        <strain evidence="3">P73</strain>
    </source>
</reference>
<dbReference type="KEGG" id="cid:P73_3111"/>
<evidence type="ECO:0000256" key="1">
    <source>
        <dbReference type="ARBA" id="ARBA00023002"/>
    </source>
</evidence>
<name>A0A0B5E443_9RHOB</name>
<dbReference type="InterPro" id="IPR023210">
    <property type="entry name" value="NADP_OxRdtase_dom"/>
</dbReference>
<dbReference type="AlphaFoldDB" id="A0A0B5E443"/>
<evidence type="ECO:0000313" key="4">
    <source>
        <dbReference type="Proteomes" id="UP000031521"/>
    </source>
</evidence>
<dbReference type="Proteomes" id="UP000031521">
    <property type="component" value="Chromosome"/>
</dbReference>
<feature type="domain" description="NADP-dependent oxidoreductase" evidence="2">
    <location>
        <begin position="31"/>
        <end position="310"/>
    </location>
</feature>
<dbReference type="InterPro" id="IPR036812">
    <property type="entry name" value="NAD(P)_OxRdtase_dom_sf"/>
</dbReference>
<dbReference type="GO" id="GO:0005737">
    <property type="term" value="C:cytoplasm"/>
    <property type="evidence" value="ECO:0007669"/>
    <property type="project" value="TreeGrafter"/>
</dbReference>
<dbReference type="PANTHER" id="PTHR43625">
    <property type="entry name" value="AFLATOXIN B1 ALDEHYDE REDUCTASE"/>
    <property type="match status" value="1"/>
</dbReference>
<evidence type="ECO:0000313" key="3">
    <source>
        <dbReference type="EMBL" id="AJE47826.1"/>
    </source>
</evidence>
<dbReference type="PANTHER" id="PTHR43625:SF77">
    <property type="entry name" value="ALDO-KETO REDUCTASE"/>
    <property type="match status" value="1"/>
</dbReference>
<dbReference type="EMBL" id="CP004393">
    <property type="protein sequence ID" value="AJE47826.1"/>
    <property type="molecule type" value="Genomic_DNA"/>
</dbReference>
<evidence type="ECO:0000259" key="2">
    <source>
        <dbReference type="Pfam" id="PF00248"/>
    </source>
</evidence>
<dbReference type="RefSeq" id="WP_043870294.1">
    <property type="nucleotide sequence ID" value="NZ_CP004393.1"/>
</dbReference>
<dbReference type="OrthoDB" id="9803483at2"/>
<sequence length="330" mass="35842">MQTRELGRSGLVVSAIGHGCTGIGRGFDRAAEDAPARLRFLRDTFEKGVTFFDTAELYGPYVNEELVGEALEPVRDQVVIATKFGFRIGADGRMAGTDSRPESIFRAVEGSLRRLRSEVIDLYYQHRVDPDVPVEEVAGAVGELIRQGKVRHFGLSEAAVDTVRRAHAVQPVTAVETEYSMWSREPEQALLPALEELGIGFVPYSPLGKGFLTGTIDAATELAATDNRAGMPRFSAEARRANQAIVEMIAQIAAEKGASNAQIALAWLLSRKPWIVPIPNTTKLHRVEENLKAAELKLGPEDLARIDAALAALEVVGERYPPGGMARVGL</sequence>
<dbReference type="GO" id="GO:0016491">
    <property type="term" value="F:oxidoreductase activity"/>
    <property type="evidence" value="ECO:0007669"/>
    <property type="project" value="UniProtKB-KW"/>
</dbReference>
<dbReference type="SUPFAM" id="SSF51430">
    <property type="entry name" value="NAD(P)-linked oxidoreductase"/>
    <property type="match status" value="1"/>
</dbReference>
<organism evidence="3 4">
    <name type="scientific">Celeribacter indicus</name>
    <dbReference type="NCBI Taxonomy" id="1208324"/>
    <lineage>
        <taxon>Bacteria</taxon>
        <taxon>Pseudomonadati</taxon>
        <taxon>Pseudomonadota</taxon>
        <taxon>Alphaproteobacteria</taxon>
        <taxon>Rhodobacterales</taxon>
        <taxon>Roseobacteraceae</taxon>
        <taxon>Celeribacter</taxon>
    </lineage>
</organism>
<dbReference type="InterPro" id="IPR050791">
    <property type="entry name" value="Aldo-Keto_reductase"/>
</dbReference>
<accession>A0A0B5E443</accession>
<keyword evidence="4" id="KW-1185">Reference proteome</keyword>